<dbReference type="EMBL" id="JACEQY010000023">
    <property type="protein sequence ID" value="MBA4863793.1"/>
    <property type="molecule type" value="Genomic_DNA"/>
</dbReference>
<evidence type="ECO:0000259" key="6">
    <source>
        <dbReference type="PROSITE" id="PS50893"/>
    </source>
</evidence>
<dbReference type="InterPro" id="IPR052156">
    <property type="entry name" value="BCAA_Transport_ATP-bd_LivF"/>
</dbReference>
<dbReference type="Proteomes" id="UP000586976">
    <property type="component" value="Unassembled WGS sequence"/>
</dbReference>
<keyword evidence="3" id="KW-0547">Nucleotide-binding</keyword>
<evidence type="ECO:0000256" key="5">
    <source>
        <dbReference type="ARBA" id="ARBA00022970"/>
    </source>
</evidence>
<dbReference type="AlphaFoldDB" id="A0A7W2D2X9"/>
<dbReference type="InterPro" id="IPR003439">
    <property type="entry name" value="ABC_transporter-like_ATP-bd"/>
</dbReference>
<evidence type="ECO:0000256" key="2">
    <source>
        <dbReference type="ARBA" id="ARBA00022448"/>
    </source>
</evidence>
<comment type="caution">
    <text evidence="7">The sequence shown here is derived from an EMBL/GenBank/DDBJ whole genome shotgun (WGS) entry which is preliminary data.</text>
</comment>
<evidence type="ECO:0000256" key="1">
    <source>
        <dbReference type="ARBA" id="ARBA00005417"/>
    </source>
</evidence>
<dbReference type="InterPro" id="IPR003593">
    <property type="entry name" value="AAA+_ATPase"/>
</dbReference>
<proteinExistence type="inferred from homology"/>
<dbReference type="RefSeq" id="WP_181865496.1">
    <property type="nucleotide sequence ID" value="NZ_JACEQY010000023.1"/>
</dbReference>
<dbReference type="PANTHER" id="PTHR43820:SF4">
    <property type="entry name" value="HIGH-AFFINITY BRANCHED-CHAIN AMINO ACID TRANSPORT ATP-BINDING PROTEIN LIVF"/>
    <property type="match status" value="1"/>
</dbReference>
<protein>
    <submittedName>
        <fullName evidence="7">ABC transporter ATP-binding protein</fullName>
    </submittedName>
</protein>
<dbReference type="SUPFAM" id="SSF52540">
    <property type="entry name" value="P-loop containing nucleoside triphosphate hydrolases"/>
    <property type="match status" value="1"/>
</dbReference>
<keyword evidence="8" id="KW-1185">Reference proteome</keyword>
<evidence type="ECO:0000313" key="7">
    <source>
        <dbReference type="EMBL" id="MBA4863793.1"/>
    </source>
</evidence>
<dbReference type="CDD" id="cd03224">
    <property type="entry name" value="ABC_TM1139_LivF_branched"/>
    <property type="match status" value="1"/>
</dbReference>
<dbReference type="InterPro" id="IPR027417">
    <property type="entry name" value="P-loop_NTPase"/>
</dbReference>
<dbReference type="PROSITE" id="PS00211">
    <property type="entry name" value="ABC_TRANSPORTER_1"/>
    <property type="match status" value="1"/>
</dbReference>
<keyword evidence="5" id="KW-0029">Amino-acid transport</keyword>
<name>A0A7W2D2X9_9ACTN</name>
<gene>
    <name evidence="7" type="ORF">H1V43_20935</name>
</gene>
<dbReference type="GO" id="GO:0016887">
    <property type="term" value="F:ATP hydrolysis activity"/>
    <property type="evidence" value="ECO:0007669"/>
    <property type="project" value="InterPro"/>
</dbReference>
<organism evidence="7 8">
    <name type="scientific">Streptomyces himalayensis subsp. aureolus</name>
    <dbReference type="NCBI Taxonomy" id="2758039"/>
    <lineage>
        <taxon>Bacteria</taxon>
        <taxon>Bacillati</taxon>
        <taxon>Actinomycetota</taxon>
        <taxon>Actinomycetes</taxon>
        <taxon>Kitasatosporales</taxon>
        <taxon>Streptomycetaceae</taxon>
        <taxon>Streptomyces</taxon>
        <taxon>Streptomyces himalayensis</taxon>
    </lineage>
</organism>
<keyword evidence="2" id="KW-0813">Transport</keyword>
<dbReference type="PROSITE" id="PS50893">
    <property type="entry name" value="ABC_TRANSPORTER_2"/>
    <property type="match status" value="1"/>
</dbReference>
<evidence type="ECO:0000256" key="3">
    <source>
        <dbReference type="ARBA" id="ARBA00022741"/>
    </source>
</evidence>
<dbReference type="Pfam" id="PF00005">
    <property type="entry name" value="ABC_tran"/>
    <property type="match status" value="1"/>
</dbReference>
<dbReference type="SMART" id="SM00382">
    <property type="entry name" value="AAA"/>
    <property type="match status" value="1"/>
</dbReference>
<dbReference type="GO" id="GO:0015658">
    <property type="term" value="F:branched-chain amino acid transmembrane transporter activity"/>
    <property type="evidence" value="ECO:0007669"/>
    <property type="project" value="TreeGrafter"/>
</dbReference>
<dbReference type="GO" id="GO:0015807">
    <property type="term" value="P:L-amino acid transport"/>
    <property type="evidence" value="ECO:0007669"/>
    <property type="project" value="TreeGrafter"/>
</dbReference>
<sequence>MLELLDICAGYGDTRVLREVSLWVPPRSVVALLGTNGAGKTTTLRVASGLLAPTSGRLLLGGQDLTGSPPHALARRGVCHVPEGRGVFPHLTVRDNILVQAAGGDVDEAVEKAVSAFPVLGRKIRQPAGSMSGGQQQMLALARAYVTSPAYVLLDEVSMGLAPVVVDEIFEFLGKLAGSGCALLLVEQYVTRALELADYVYLMNRGRIDFAGEPGELDSARLMEQYLGAQT</sequence>
<dbReference type="Gene3D" id="3.40.50.300">
    <property type="entry name" value="P-loop containing nucleotide triphosphate hydrolases"/>
    <property type="match status" value="1"/>
</dbReference>
<comment type="similarity">
    <text evidence="1">Belongs to the ABC transporter superfamily.</text>
</comment>
<dbReference type="PANTHER" id="PTHR43820">
    <property type="entry name" value="HIGH-AFFINITY BRANCHED-CHAIN AMINO ACID TRANSPORT ATP-BINDING PROTEIN LIVF"/>
    <property type="match status" value="1"/>
</dbReference>
<feature type="domain" description="ABC transporter" evidence="6">
    <location>
        <begin position="2"/>
        <end position="230"/>
    </location>
</feature>
<reference evidence="7 8" key="1">
    <citation type="submission" date="2020-07" db="EMBL/GenBank/DDBJ databases">
        <title>Streptomyces isolated from Indian soil.</title>
        <authorList>
            <person name="Mandal S."/>
            <person name="Maiti P.K."/>
        </authorList>
    </citation>
    <scope>NUCLEOTIDE SEQUENCE [LARGE SCALE GENOMIC DNA]</scope>
    <source>
        <strain evidence="7 8">PSKA54</strain>
    </source>
</reference>
<accession>A0A7W2D2X9</accession>
<evidence type="ECO:0000256" key="4">
    <source>
        <dbReference type="ARBA" id="ARBA00022840"/>
    </source>
</evidence>
<keyword evidence="4 7" id="KW-0067">ATP-binding</keyword>
<dbReference type="InterPro" id="IPR017871">
    <property type="entry name" value="ABC_transporter-like_CS"/>
</dbReference>
<evidence type="ECO:0000313" key="8">
    <source>
        <dbReference type="Proteomes" id="UP000586976"/>
    </source>
</evidence>
<dbReference type="GO" id="GO:0005524">
    <property type="term" value="F:ATP binding"/>
    <property type="evidence" value="ECO:0007669"/>
    <property type="project" value="UniProtKB-KW"/>
</dbReference>